<evidence type="ECO:0000259" key="1">
    <source>
        <dbReference type="Pfam" id="PF13460"/>
    </source>
</evidence>
<dbReference type="PANTHER" id="PTHR43355:SF2">
    <property type="entry name" value="FLAVIN REDUCTASE (NADPH)"/>
    <property type="match status" value="1"/>
</dbReference>
<proteinExistence type="predicted"/>
<dbReference type="PANTHER" id="PTHR43355">
    <property type="entry name" value="FLAVIN REDUCTASE (NADPH)"/>
    <property type="match status" value="1"/>
</dbReference>
<dbReference type="PATRIC" id="fig|1300342.3.peg.2242"/>
<gene>
    <name evidence="2" type="ORF">I596_2299</name>
</gene>
<dbReference type="SUPFAM" id="SSF51735">
    <property type="entry name" value="NAD(P)-binding Rossmann-fold domains"/>
    <property type="match status" value="1"/>
</dbReference>
<name>A0A160DUZ4_9GAMM</name>
<feature type="domain" description="NAD(P)-binding" evidence="1">
    <location>
        <begin position="8"/>
        <end position="199"/>
    </location>
</feature>
<evidence type="ECO:0000313" key="2">
    <source>
        <dbReference type="EMBL" id="ANB18309.1"/>
    </source>
</evidence>
<dbReference type="KEGG" id="dko:I596_2299"/>
<dbReference type="InterPro" id="IPR051606">
    <property type="entry name" value="Polyketide_Oxido-like"/>
</dbReference>
<dbReference type="Pfam" id="PF13460">
    <property type="entry name" value="NAD_binding_10"/>
    <property type="match status" value="1"/>
</dbReference>
<evidence type="ECO:0000313" key="3">
    <source>
        <dbReference type="Proteomes" id="UP000076830"/>
    </source>
</evidence>
<keyword evidence="3" id="KW-1185">Reference proteome</keyword>
<organism evidence="2 3">
    <name type="scientific">Dokdonella koreensis DS-123</name>
    <dbReference type="NCBI Taxonomy" id="1300342"/>
    <lineage>
        <taxon>Bacteria</taxon>
        <taxon>Pseudomonadati</taxon>
        <taxon>Pseudomonadota</taxon>
        <taxon>Gammaproteobacteria</taxon>
        <taxon>Lysobacterales</taxon>
        <taxon>Rhodanobacteraceae</taxon>
        <taxon>Dokdonella</taxon>
    </lineage>
</organism>
<reference evidence="2 3" key="1">
    <citation type="submission" date="2016-04" db="EMBL/GenBank/DDBJ databases">
        <title>Complete genome sequence of Dokdonella koreensis DS-123T.</title>
        <authorList>
            <person name="Kim J.F."/>
            <person name="Lee H."/>
            <person name="Kwak M.-J."/>
        </authorList>
    </citation>
    <scope>NUCLEOTIDE SEQUENCE [LARGE SCALE GENOMIC DNA]</scope>
    <source>
        <strain evidence="2 3">DS-123</strain>
    </source>
</reference>
<sequence>MKIALVAATGKIGRQIARTALDRGHAVTAVARRDGALPEELAGARAVVAALDDPPALAAAVRGHDVLASAFGPDGPDVAALARTAAALVDAARAAGIRRLIVVGGAGSLEVAPGVQLVDTPGFPDAYRPAALAHREALAVYRAAPDLDWTFYAPAAEIGPGPRLGHYRSQARTLRVDETGHSRIAYPDYADAFVDEIEHPRYLREIATAAY</sequence>
<dbReference type="InterPro" id="IPR016040">
    <property type="entry name" value="NAD(P)-bd_dom"/>
</dbReference>
<dbReference type="STRING" id="1300342.I596_2299"/>
<dbReference type="OrthoDB" id="7352421at2"/>
<dbReference type="Gene3D" id="3.40.50.720">
    <property type="entry name" value="NAD(P)-binding Rossmann-like Domain"/>
    <property type="match status" value="1"/>
</dbReference>
<dbReference type="EMBL" id="CP015249">
    <property type="protein sequence ID" value="ANB18309.1"/>
    <property type="molecule type" value="Genomic_DNA"/>
</dbReference>
<dbReference type="RefSeq" id="WP_067647566.1">
    <property type="nucleotide sequence ID" value="NZ_CP015249.1"/>
</dbReference>
<dbReference type="InterPro" id="IPR036291">
    <property type="entry name" value="NAD(P)-bd_dom_sf"/>
</dbReference>
<accession>A0A160DUZ4</accession>
<dbReference type="GO" id="GO:0016646">
    <property type="term" value="F:oxidoreductase activity, acting on the CH-NH group of donors, NAD or NADP as acceptor"/>
    <property type="evidence" value="ECO:0007669"/>
    <property type="project" value="TreeGrafter"/>
</dbReference>
<dbReference type="Proteomes" id="UP000076830">
    <property type="component" value="Chromosome"/>
</dbReference>
<protein>
    <submittedName>
        <fullName evidence="2">NAD-dependent epimerase/dehydratase</fullName>
    </submittedName>
</protein>
<dbReference type="AlphaFoldDB" id="A0A160DUZ4"/>